<evidence type="ECO:0000256" key="7">
    <source>
        <dbReference type="PIRSR" id="PIRSR606710-2"/>
    </source>
</evidence>
<evidence type="ECO:0000313" key="10">
    <source>
        <dbReference type="Proteomes" id="UP000003688"/>
    </source>
</evidence>
<keyword evidence="4" id="KW-0119">Carbohydrate metabolism</keyword>
<comment type="similarity">
    <text evidence="1 8">Belongs to the glycosyl hydrolase 43 family.</text>
</comment>
<feature type="site" description="Important for catalytic activity, responsible for pKa modulation of the active site Glu and correct orientation of both the proton donor and substrate" evidence="7">
    <location>
        <position position="136"/>
    </location>
</feature>
<gene>
    <name evidence="9" type="ORF">Cflav_PD3908</name>
</gene>
<organism evidence="9 10">
    <name type="scientific">Pedosphaera parvula (strain Ellin514)</name>
    <dbReference type="NCBI Taxonomy" id="320771"/>
    <lineage>
        <taxon>Bacteria</taxon>
        <taxon>Pseudomonadati</taxon>
        <taxon>Verrucomicrobiota</taxon>
        <taxon>Pedosphaerae</taxon>
        <taxon>Pedosphaerales</taxon>
        <taxon>Pedosphaeraceae</taxon>
        <taxon>Pedosphaera</taxon>
    </lineage>
</organism>
<evidence type="ECO:0000256" key="1">
    <source>
        <dbReference type="ARBA" id="ARBA00009865"/>
    </source>
</evidence>
<dbReference type="InterPro" id="IPR052176">
    <property type="entry name" value="Glycosyl_Hydrlase_43_Enz"/>
</dbReference>
<name>B9XG29_PEDPL</name>
<dbReference type="GO" id="GO:0004553">
    <property type="term" value="F:hydrolase activity, hydrolyzing O-glycosyl compounds"/>
    <property type="evidence" value="ECO:0007669"/>
    <property type="project" value="InterPro"/>
</dbReference>
<dbReference type="PANTHER" id="PTHR43772">
    <property type="entry name" value="ENDO-1,4-BETA-XYLANASE"/>
    <property type="match status" value="1"/>
</dbReference>
<dbReference type="Pfam" id="PF04616">
    <property type="entry name" value="Glyco_hydro_43"/>
    <property type="match status" value="1"/>
</dbReference>
<reference evidence="9 10" key="1">
    <citation type="journal article" date="2011" name="J. Bacteriol.">
        <title>Genome sequence of 'Pedosphaera parvula' Ellin514, an aerobic Verrucomicrobial isolate from pasture soil.</title>
        <authorList>
            <person name="Kant R."/>
            <person name="van Passel M.W."/>
            <person name="Sangwan P."/>
            <person name="Palva A."/>
            <person name="Lucas S."/>
            <person name="Copeland A."/>
            <person name="Lapidus A."/>
            <person name="Glavina Del Rio T."/>
            <person name="Dalin E."/>
            <person name="Tice H."/>
            <person name="Bruce D."/>
            <person name="Goodwin L."/>
            <person name="Pitluck S."/>
            <person name="Chertkov O."/>
            <person name="Larimer F.W."/>
            <person name="Land M.L."/>
            <person name="Hauser L."/>
            <person name="Brettin T.S."/>
            <person name="Detter J.C."/>
            <person name="Han S."/>
            <person name="de Vos W.M."/>
            <person name="Janssen P.H."/>
            <person name="Smidt H."/>
        </authorList>
    </citation>
    <scope>NUCLEOTIDE SEQUENCE [LARGE SCALE GENOMIC DNA]</scope>
    <source>
        <strain evidence="9 10">Ellin514</strain>
    </source>
</reference>
<dbReference type="InterPro" id="IPR023296">
    <property type="entry name" value="Glyco_hydro_beta-prop_sf"/>
</dbReference>
<evidence type="ECO:0000256" key="6">
    <source>
        <dbReference type="PIRSR" id="PIRSR606710-1"/>
    </source>
</evidence>
<dbReference type="SUPFAM" id="SSF75005">
    <property type="entry name" value="Arabinanase/levansucrase/invertase"/>
    <property type="match status" value="1"/>
</dbReference>
<proteinExistence type="inferred from homology"/>
<comment type="caution">
    <text evidence="9">The sequence shown here is derived from an EMBL/GenBank/DDBJ whole genome shotgun (WGS) entry which is preliminary data.</text>
</comment>
<keyword evidence="2" id="KW-0624">Polysaccharide degradation</keyword>
<evidence type="ECO:0000256" key="8">
    <source>
        <dbReference type="RuleBase" id="RU361187"/>
    </source>
</evidence>
<evidence type="ECO:0000256" key="4">
    <source>
        <dbReference type="ARBA" id="ARBA00023277"/>
    </source>
</evidence>
<keyword evidence="3 8" id="KW-0378">Hydrolase</keyword>
<evidence type="ECO:0000313" key="9">
    <source>
        <dbReference type="EMBL" id="EEF61191.1"/>
    </source>
</evidence>
<evidence type="ECO:0000256" key="5">
    <source>
        <dbReference type="ARBA" id="ARBA00023295"/>
    </source>
</evidence>
<dbReference type="GO" id="GO:0045493">
    <property type="term" value="P:xylan catabolic process"/>
    <property type="evidence" value="ECO:0007669"/>
    <property type="project" value="UniProtKB-KW"/>
</dbReference>
<dbReference type="STRING" id="320771.Cflav_PD3908"/>
<dbReference type="EMBL" id="ABOX02000011">
    <property type="protein sequence ID" value="EEF61191.1"/>
    <property type="molecule type" value="Genomic_DNA"/>
</dbReference>
<dbReference type="Proteomes" id="UP000003688">
    <property type="component" value="Unassembled WGS sequence"/>
</dbReference>
<dbReference type="PANTHER" id="PTHR43772:SF2">
    <property type="entry name" value="PUTATIVE (AFU_ORTHOLOGUE AFUA_2G04480)-RELATED"/>
    <property type="match status" value="1"/>
</dbReference>
<sequence length="331" mass="37677">MAILSSAKTHKNPVYAGYFADPFVWRFKGNYYAIGTGASDAEGKVVGKAFSVLQSVDFFDWQFAANALLHPDPSLGNNFWAPEVASHGGRFYLYYSVGHEDKNHQLRVAESESPQGPYRDMGITLIDPRKCSFAIDPHPFLDDDGQWYLFYARDFLETAEGRAGTALMVTKLERMTEIVGEGSVVMRARHDWQRFQKERSMYGQTWDWHTLEGPFVRKHNGRYYCFYSGGRWETENYGVDYCVSDNVMGPYSESGNENGPRVLRTVPGRVLGPGHNSIALGPDDETEYVVYHAWDKEMKARRMCIDRLFWTDEGPRCEGPTYQSNTDGSPI</sequence>
<evidence type="ECO:0000256" key="3">
    <source>
        <dbReference type="ARBA" id="ARBA00022801"/>
    </source>
</evidence>
<accession>B9XG29</accession>
<feature type="active site" description="Proton acceptor" evidence="6">
    <location>
        <position position="21"/>
    </location>
</feature>
<feature type="active site" description="Proton donor" evidence="6">
    <location>
        <position position="212"/>
    </location>
</feature>
<keyword evidence="10" id="KW-1185">Reference proteome</keyword>
<dbReference type="OrthoDB" id="9801455at2"/>
<evidence type="ECO:0000256" key="2">
    <source>
        <dbReference type="ARBA" id="ARBA00022651"/>
    </source>
</evidence>
<dbReference type="Gene3D" id="2.115.10.20">
    <property type="entry name" value="Glycosyl hydrolase domain, family 43"/>
    <property type="match status" value="1"/>
</dbReference>
<keyword evidence="2" id="KW-0858">Xylan degradation</keyword>
<dbReference type="InterPro" id="IPR006710">
    <property type="entry name" value="Glyco_hydro_43"/>
</dbReference>
<protein>
    <submittedName>
        <fullName evidence="9">Glycoside hydrolase family 43</fullName>
    </submittedName>
</protein>
<dbReference type="AlphaFoldDB" id="B9XG29"/>
<dbReference type="CDD" id="cd08991">
    <property type="entry name" value="GH43_HoAraf43-like"/>
    <property type="match status" value="1"/>
</dbReference>
<dbReference type="RefSeq" id="WP_007414775.1">
    <property type="nucleotide sequence ID" value="NZ_ABOX02000011.1"/>
</dbReference>
<keyword evidence="5 8" id="KW-0326">Glycosidase</keyword>